<protein>
    <submittedName>
        <fullName evidence="1">Uncharacterized protein</fullName>
    </submittedName>
</protein>
<reference evidence="1 2" key="1">
    <citation type="submission" date="2021-06" db="EMBL/GenBank/DDBJ databases">
        <authorList>
            <person name="Palmer J.M."/>
        </authorList>
    </citation>
    <scope>NUCLEOTIDE SEQUENCE [LARGE SCALE GENOMIC DNA]</scope>
    <source>
        <strain evidence="2">if_2019</strain>
        <tissue evidence="1">Muscle</tissue>
    </source>
</reference>
<sequence length="100" mass="11313">MPLKIPGGWWGFGQRTKPAGGHRFEVGHMKGGVDPETGRETEACNRYYLIRTNKPRREFPGERLKWIVPGGQPDLLTRLIQRSQPVPPISKSFILKCSSL</sequence>
<evidence type="ECO:0000313" key="2">
    <source>
        <dbReference type="Proteomes" id="UP001482620"/>
    </source>
</evidence>
<organism evidence="1 2">
    <name type="scientific">Ilyodon furcidens</name>
    <name type="common">goldbreast splitfin</name>
    <dbReference type="NCBI Taxonomy" id="33524"/>
    <lineage>
        <taxon>Eukaryota</taxon>
        <taxon>Metazoa</taxon>
        <taxon>Chordata</taxon>
        <taxon>Craniata</taxon>
        <taxon>Vertebrata</taxon>
        <taxon>Euteleostomi</taxon>
        <taxon>Actinopterygii</taxon>
        <taxon>Neopterygii</taxon>
        <taxon>Teleostei</taxon>
        <taxon>Neoteleostei</taxon>
        <taxon>Acanthomorphata</taxon>
        <taxon>Ovalentaria</taxon>
        <taxon>Atherinomorphae</taxon>
        <taxon>Cyprinodontiformes</taxon>
        <taxon>Goodeidae</taxon>
        <taxon>Ilyodon</taxon>
    </lineage>
</organism>
<evidence type="ECO:0000313" key="1">
    <source>
        <dbReference type="EMBL" id="MEQ2250159.1"/>
    </source>
</evidence>
<dbReference type="Proteomes" id="UP001482620">
    <property type="component" value="Unassembled WGS sequence"/>
</dbReference>
<dbReference type="EMBL" id="JAHRIQ010088904">
    <property type="protein sequence ID" value="MEQ2250159.1"/>
    <property type="molecule type" value="Genomic_DNA"/>
</dbReference>
<comment type="caution">
    <text evidence="1">The sequence shown here is derived from an EMBL/GenBank/DDBJ whole genome shotgun (WGS) entry which is preliminary data.</text>
</comment>
<gene>
    <name evidence="1" type="ORF">ILYODFUR_036940</name>
</gene>
<keyword evidence="2" id="KW-1185">Reference proteome</keyword>
<name>A0ABV0UYA9_9TELE</name>
<accession>A0ABV0UYA9</accession>
<proteinExistence type="predicted"/>